<evidence type="ECO:0000313" key="2">
    <source>
        <dbReference type="Proteomes" id="UP001433071"/>
    </source>
</evidence>
<organism evidence="1 2">
    <name type="scientific">Mesorhizobium caraganae</name>
    <dbReference type="NCBI Taxonomy" id="483206"/>
    <lineage>
        <taxon>Bacteria</taxon>
        <taxon>Pseudomonadati</taxon>
        <taxon>Pseudomonadota</taxon>
        <taxon>Alphaproteobacteria</taxon>
        <taxon>Hyphomicrobiales</taxon>
        <taxon>Phyllobacteriaceae</taxon>
        <taxon>Mesorhizobium</taxon>
    </lineage>
</organism>
<dbReference type="EMBL" id="JAMYQB010000008">
    <property type="protein sequence ID" value="MER9404868.1"/>
    <property type="molecule type" value="Genomic_DNA"/>
</dbReference>
<dbReference type="Proteomes" id="UP001433071">
    <property type="component" value="Unassembled WGS sequence"/>
</dbReference>
<accession>A0ABV1YYS5</accession>
<keyword evidence="2" id="KW-1185">Reference proteome</keyword>
<comment type="caution">
    <text evidence="1">The sequence shown here is derived from an EMBL/GenBank/DDBJ whole genome shotgun (WGS) entry which is preliminary data.</text>
</comment>
<protein>
    <submittedName>
        <fullName evidence="1">Uncharacterized protein</fullName>
    </submittedName>
</protein>
<proteinExistence type="predicted"/>
<name>A0ABV1YYS5_9HYPH</name>
<evidence type="ECO:0000313" key="1">
    <source>
        <dbReference type="EMBL" id="MER9404868.1"/>
    </source>
</evidence>
<dbReference type="RefSeq" id="WP_352557862.1">
    <property type="nucleotide sequence ID" value="NZ_JAMYQB010000008.1"/>
</dbReference>
<dbReference type="Gene3D" id="2.60.20.10">
    <property type="entry name" value="Crystallins"/>
    <property type="match status" value="1"/>
</dbReference>
<sequence>MLAKRLHIQLLQWKPYSEARGHELEWYLWFEGRQAFSLFDKGASDIVPAPGYVTDSRNPGAHPVHPMIYPLVVNNRFEVRLVALERDSPDPDDNAKAGFYIDLDTKYPPVSDWRIIAADPRNTDLTVEASFQLQWLDYVDTNEIPDTGVRRIVDKSNYPYPWGANVMVFEHWLGLGRKAALKLDDQNRASRREYWMINGNAARRMVQDVYRFNVNQLGVANDTISSVYVPKLNDGHVTVTLYEHDFSDSRFAQGAKKTFGSVGLFNLKDTGFDDRVSSAEVIHTYPKAIHRDVHWGSSLPNQWAQEGPSA</sequence>
<gene>
    <name evidence="1" type="ORF">NKI36_12480</name>
</gene>
<reference evidence="1 2" key="1">
    <citation type="journal article" date="2024" name="Proc. Natl. Acad. Sci. U.S.A.">
        <title>The evolutionary genomics of adaptation to stress in wild rhizobium bacteria.</title>
        <authorList>
            <person name="Kehlet-Delgado H."/>
            <person name="Montoya A.P."/>
            <person name="Jensen K.T."/>
            <person name="Wendlandt C.E."/>
            <person name="Dexheimer C."/>
            <person name="Roberts M."/>
            <person name="Torres Martinez L."/>
            <person name="Friesen M.L."/>
            <person name="Griffitts J.S."/>
            <person name="Porter S.S."/>
        </authorList>
    </citation>
    <scope>NUCLEOTIDE SEQUENCE [LARGE SCALE GENOMIC DNA]</scope>
    <source>
        <strain evidence="1 2">M0641</strain>
    </source>
</reference>